<dbReference type="InterPro" id="IPR036563">
    <property type="entry name" value="MoaE_sf"/>
</dbReference>
<proteinExistence type="inferred from homology"/>
<comment type="pathway">
    <text evidence="1">Cofactor biosynthesis; molybdopterin biosynthesis.</text>
</comment>
<evidence type="ECO:0000256" key="6">
    <source>
        <dbReference type="ARBA" id="ARBA00025448"/>
    </source>
</evidence>
<name>A0A512JE27_9HYPH</name>
<comment type="similarity">
    <text evidence="2">Belongs to the MoaE family.</text>
</comment>
<dbReference type="PANTHER" id="PTHR23404">
    <property type="entry name" value="MOLYBDOPTERIN SYNTHASE RELATED"/>
    <property type="match status" value="1"/>
</dbReference>
<dbReference type="Proteomes" id="UP000321750">
    <property type="component" value="Unassembled WGS sequence"/>
</dbReference>
<evidence type="ECO:0000256" key="11">
    <source>
        <dbReference type="ARBA" id="ARBA00032474"/>
    </source>
</evidence>
<protein>
    <recommendedName>
        <fullName evidence="4">Molybdopterin synthase catalytic subunit</fullName>
        <ecNumber evidence="3">2.8.1.12</ecNumber>
    </recommendedName>
    <alternativeName>
        <fullName evidence="10">MPT synthase subunit 2</fullName>
    </alternativeName>
    <alternativeName>
        <fullName evidence="8">Molybdenum cofactor biosynthesis protein E</fullName>
    </alternativeName>
    <alternativeName>
        <fullName evidence="9">Molybdopterin-converting factor large subunit</fullName>
    </alternativeName>
    <alternativeName>
        <fullName evidence="11">Molybdopterin-converting factor subunit 2</fullName>
    </alternativeName>
</protein>
<keyword evidence="14" id="KW-1185">Reference proteome</keyword>
<evidence type="ECO:0000313" key="14">
    <source>
        <dbReference type="Proteomes" id="UP000321750"/>
    </source>
</evidence>
<dbReference type="SUPFAM" id="SSF54690">
    <property type="entry name" value="Molybdopterin synthase subunit MoaE"/>
    <property type="match status" value="1"/>
</dbReference>
<dbReference type="GO" id="GO:0006777">
    <property type="term" value="P:Mo-molybdopterin cofactor biosynthetic process"/>
    <property type="evidence" value="ECO:0007669"/>
    <property type="project" value="UniProtKB-KW"/>
</dbReference>
<evidence type="ECO:0000256" key="1">
    <source>
        <dbReference type="ARBA" id="ARBA00005046"/>
    </source>
</evidence>
<dbReference type="AlphaFoldDB" id="A0A512JE27"/>
<evidence type="ECO:0000256" key="7">
    <source>
        <dbReference type="ARBA" id="ARBA00026066"/>
    </source>
</evidence>
<evidence type="ECO:0000256" key="8">
    <source>
        <dbReference type="ARBA" id="ARBA00029745"/>
    </source>
</evidence>
<keyword evidence="5" id="KW-0501">Molybdenum cofactor biosynthesis</keyword>
<accession>A0A512JE27</accession>
<comment type="subunit">
    <text evidence="7">Heterotetramer of 2 MoaD subunits and 2 MoaE subunits. Also stable as homodimer. The enzyme changes between these two forms during catalysis.</text>
</comment>
<gene>
    <name evidence="13" type="ORF">MGN01_00450</name>
</gene>
<evidence type="ECO:0000313" key="13">
    <source>
        <dbReference type="EMBL" id="GEP08200.1"/>
    </source>
</evidence>
<evidence type="ECO:0000256" key="3">
    <source>
        <dbReference type="ARBA" id="ARBA00011950"/>
    </source>
</evidence>
<evidence type="ECO:0000256" key="2">
    <source>
        <dbReference type="ARBA" id="ARBA00005426"/>
    </source>
</evidence>
<comment type="function">
    <text evidence="6">Converts molybdopterin precursor Z into molybdopterin. This requires the incorporation of two sulfur atoms into precursor Z to generate a dithiolene group. The sulfur is provided by MoaD.</text>
</comment>
<dbReference type="Gene3D" id="3.90.1170.40">
    <property type="entry name" value="Molybdopterin biosynthesis MoaE subunit"/>
    <property type="match status" value="1"/>
</dbReference>
<dbReference type="InterPro" id="IPR003448">
    <property type="entry name" value="Mopterin_biosynth_MoaE"/>
</dbReference>
<dbReference type="Pfam" id="PF02391">
    <property type="entry name" value="MoaE"/>
    <property type="match status" value="1"/>
</dbReference>
<evidence type="ECO:0000256" key="9">
    <source>
        <dbReference type="ARBA" id="ARBA00030407"/>
    </source>
</evidence>
<evidence type="ECO:0000256" key="12">
    <source>
        <dbReference type="ARBA" id="ARBA00049878"/>
    </source>
</evidence>
<comment type="catalytic activity">
    <reaction evidence="12">
        <text>2 [molybdopterin-synthase sulfur-carrier protein]-C-terminal-Gly-aminoethanethioate + cyclic pyranopterin phosphate + H2O = molybdopterin + 2 [molybdopterin-synthase sulfur-carrier protein]-C-terminal Gly-Gly + 2 H(+)</text>
        <dbReference type="Rhea" id="RHEA:26333"/>
        <dbReference type="Rhea" id="RHEA-COMP:12202"/>
        <dbReference type="Rhea" id="RHEA-COMP:19907"/>
        <dbReference type="ChEBI" id="CHEBI:15377"/>
        <dbReference type="ChEBI" id="CHEBI:15378"/>
        <dbReference type="ChEBI" id="CHEBI:58698"/>
        <dbReference type="ChEBI" id="CHEBI:59648"/>
        <dbReference type="ChEBI" id="CHEBI:90778"/>
        <dbReference type="ChEBI" id="CHEBI:232372"/>
        <dbReference type="EC" id="2.8.1.12"/>
    </reaction>
</comment>
<sequence>MSGRVSRAFRFEEPMSRVSIQPEPFDVAAELARIEAELRGRAGAVVSFTGLCRDEDGRLDALELEHYPGMAEAEIERVIAEATERWPIQASRVVHRHGLIRPGEGIVLVVTASAHRRAAFEAASFLMDYLKARAPFWKREHLADGTTGGWVEATEADAKAAQSWA</sequence>
<dbReference type="EMBL" id="BJZV01000001">
    <property type="protein sequence ID" value="GEP08200.1"/>
    <property type="molecule type" value="Genomic_DNA"/>
</dbReference>
<organism evidence="13 14">
    <name type="scientific">Methylobacterium gnaphalii</name>
    <dbReference type="NCBI Taxonomy" id="1010610"/>
    <lineage>
        <taxon>Bacteria</taxon>
        <taxon>Pseudomonadati</taxon>
        <taxon>Pseudomonadota</taxon>
        <taxon>Alphaproteobacteria</taxon>
        <taxon>Hyphomicrobiales</taxon>
        <taxon>Methylobacteriaceae</taxon>
        <taxon>Methylobacterium</taxon>
    </lineage>
</organism>
<comment type="caution">
    <text evidence="13">The sequence shown here is derived from an EMBL/GenBank/DDBJ whole genome shotgun (WGS) entry which is preliminary data.</text>
</comment>
<dbReference type="GO" id="GO:0030366">
    <property type="term" value="F:molybdopterin synthase activity"/>
    <property type="evidence" value="ECO:0007669"/>
    <property type="project" value="UniProtKB-EC"/>
</dbReference>
<dbReference type="UniPathway" id="UPA00344"/>
<evidence type="ECO:0000256" key="4">
    <source>
        <dbReference type="ARBA" id="ARBA00013858"/>
    </source>
</evidence>
<evidence type="ECO:0000256" key="5">
    <source>
        <dbReference type="ARBA" id="ARBA00023150"/>
    </source>
</evidence>
<dbReference type="EC" id="2.8.1.12" evidence="3"/>
<dbReference type="CDD" id="cd00756">
    <property type="entry name" value="MoaE"/>
    <property type="match status" value="1"/>
</dbReference>
<reference evidence="13 14" key="1">
    <citation type="submission" date="2019-07" db="EMBL/GenBank/DDBJ databases">
        <title>Whole genome shotgun sequence of Methylobacterium gnaphalii NBRC 107716.</title>
        <authorList>
            <person name="Hosoyama A."/>
            <person name="Uohara A."/>
            <person name="Ohji S."/>
            <person name="Ichikawa N."/>
        </authorList>
    </citation>
    <scope>NUCLEOTIDE SEQUENCE [LARGE SCALE GENOMIC DNA]</scope>
    <source>
        <strain evidence="13 14">NBRC 107716</strain>
    </source>
</reference>
<evidence type="ECO:0000256" key="10">
    <source>
        <dbReference type="ARBA" id="ARBA00030781"/>
    </source>
</evidence>